<dbReference type="PANTHER" id="PTHR22298">
    <property type="entry name" value="ENDO-1,4-BETA-GLUCANASE"/>
    <property type="match status" value="1"/>
</dbReference>
<keyword evidence="9" id="KW-0812">Transmembrane</keyword>
<sequence length="592" mass="63822">MLFAERNDVDPLDALIAELERIEGQQALEEDEPSKPPTPQRFVASGGLAGFNVAQDLLNIEFSPPEEAPDEFRSMEYDAERITTLRSGVSAFIFYLFTRGTTVNVAGNKALFLYQLVVLVAECLHFISDALIGLWQVPDVSYLKELLPYLSLGGVRMVHSPSAYENIGHASDIYDQIPSADTDLENGRSAHVSGQPIKESHPSAATAGRSLRNSFLAFPWTNFVLTLCSLAGALVGAWLLFGAYGTSETAKCGATIVDILTANLPLILSILWCICNALICSIPLVHYFIYESFASIPEQGSVQGKDTDFSGALDASMSFYAAQRSGVLGSPHVSWRGDSGLNDVPTGGFYLGTNNLKLTFPIATAALQLAWGVASLPSSAAVDDQEPGADLMGHTAAALAATSAAILRMSTTDSRSFSAQALSSATELYVLAAANEGLYSSNFIPNQKLFNSTSYLDDLMLAASWLGLVTGRVAYLRDAEAYWDRIFSDSNNISWQSMVSDWDNAWWASNLLLWKQTGKPRYKAQFDSFFDKWMHGGNGVTLTPNGLALAGSKGQLGNAGNAALLGLVYGRYSGGGDGLLRACWARRQGLLR</sequence>
<organism evidence="11 12">
    <name type="scientific">Coccomyxa subellipsoidea (strain C-169)</name>
    <name type="common">Green microalga</name>
    <dbReference type="NCBI Taxonomy" id="574566"/>
    <lineage>
        <taxon>Eukaryota</taxon>
        <taxon>Viridiplantae</taxon>
        <taxon>Chlorophyta</taxon>
        <taxon>core chlorophytes</taxon>
        <taxon>Trebouxiophyceae</taxon>
        <taxon>Trebouxiophyceae incertae sedis</taxon>
        <taxon>Coccomyxaceae</taxon>
        <taxon>Coccomyxa</taxon>
        <taxon>Coccomyxa subellipsoidea</taxon>
    </lineage>
</organism>
<dbReference type="GeneID" id="17038224"/>
<evidence type="ECO:0000256" key="7">
    <source>
        <dbReference type="ARBA" id="ARBA00023295"/>
    </source>
</evidence>
<dbReference type="KEGG" id="csl:COCSUDRAFT_44180"/>
<dbReference type="InterPro" id="IPR012341">
    <property type="entry name" value="6hp_glycosidase-like_sf"/>
</dbReference>
<evidence type="ECO:0000256" key="1">
    <source>
        <dbReference type="ARBA" id="ARBA00000966"/>
    </source>
</evidence>
<keyword evidence="9" id="KW-1133">Transmembrane helix</keyword>
<keyword evidence="7 11" id="KW-0326">Glycosidase</keyword>
<feature type="domain" description="Glycoside hydrolase family 9" evidence="10">
    <location>
        <begin position="381"/>
        <end position="573"/>
    </location>
</feature>
<name>I0YPC9_COCSC</name>
<dbReference type="Gene3D" id="1.50.10.10">
    <property type="match status" value="2"/>
</dbReference>
<evidence type="ECO:0000256" key="6">
    <source>
        <dbReference type="ARBA" id="ARBA00023277"/>
    </source>
</evidence>
<keyword evidence="8" id="KW-0624">Polysaccharide degradation</keyword>
<evidence type="ECO:0000256" key="8">
    <source>
        <dbReference type="ARBA" id="ARBA00023326"/>
    </source>
</evidence>
<feature type="transmembrane region" description="Helical" evidence="9">
    <location>
        <begin position="266"/>
        <end position="289"/>
    </location>
</feature>
<dbReference type="SUPFAM" id="SSF48208">
    <property type="entry name" value="Six-hairpin glycosidases"/>
    <property type="match status" value="1"/>
</dbReference>
<dbReference type="EC" id="3.2.1.4" evidence="3"/>
<evidence type="ECO:0000256" key="3">
    <source>
        <dbReference type="ARBA" id="ARBA00012601"/>
    </source>
</evidence>
<evidence type="ECO:0000256" key="5">
    <source>
        <dbReference type="ARBA" id="ARBA00023001"/>
    </source>
</evidence>
<feature type="domain" description="Glycoside hydrolase family 9" evidence="10">
    <location>
        <begin position="310"/>
        <end position="379"/>
    </location>
</feature>
<gene>
    <name evidence="11" type="ORF">COCSUDRAFT_44180</name>
</gene>
<evidence type="ECO:0000256" key="4">
    <source>
        <dbReference type="ARBA" id="ARBA00022801"/>
    </source>
</evidence>
<evidence type="ECO:0000256" key="2">
    <source>
        <dbReference type="ARBA" id="ARBA00007072"/>
    </source>
</evidence>
<evidence type="ECO:0000259" key="10">
    <source>
        <dbReference type="Pfam" id="PF00759"/>
    </source>
</evidence>
<evidence type="ECO:0000313" key="11">
    <source>
        <dbReference type="EMBL" id="EIE20248.1"/>
    </source>
</evidence>
<comment type="similarity">
    <text evidence="2">Belongs to the glycosyl hydrolase 9 (cellulase E) family.</text>
</comment>
<keyword evidence="5" id="KW-0136">Cellulose degradation</keyword>
<protein>
    <recommendedName>
        <fullName evidence="3">cellulase</fullName>
        <ecNumber evidence="3">3.2.1.4</ecNumber>
    </recommendedName>
</protein>
<dbReference type="RefSeq" id="XP_005644792.1">
    <property type="nucleotide sequence ID" value="XM_005644735.1"/>
</dbReference>
<dbReference type="Proteomes" id="UP000007264">
    <property type="component" value="Unassembled WGS sequence"/>
</dbReference>
<keyword evidence="4" id="KW-0378">Hydrolase</keyword>
<dbReference type="GO" id="GO:0030245">
    <property type="term" value="P:cellulose catabolic process"/>
    <property type="evidence" value="ECO:0007669"/>
    <property type="project" value="UniProtKB-KW"/>
</dbReference>
<comment type="caution">
    <text evidence="11">The sequence shown here is derived from an EMBL/GenBank/DDBJ whole genome shotgun (WGS) entry which is preliminary data.</text>
</comment>
<reference evidence="11 12" key="1">
    <citation type="journal article" date="2012" name="Genome Biol.">
        <title>The genome of the polar eukaryotic microalga coccomyxa subellipsoidea reveals traits of cold adaptation.</title>
        <authorList>
            <person name="Blanc G."/>
            <person name="Agarkova I."/>
            <person name="Grimwood J."/>
            <person name="Kuo A."/>
            <person name="Brueggeman A."/>
            <person name="Dunigan D."/>
            <person name="Gurnon J."/>
            <person name="Ladunga I."/>
            <person name="Lindquist E."/>
            <person name="Lucas S."/>
            <person name="Pangilinan J."/>
            <person name="Proschold T."/>
            <person name="Salamov A."/>
            <person name="Schmutz J."/>
            <person name="Weeks D."/>
            <person name="Yamada T."/>
            <person name="Claverie J.M."/>
            <person name="Grigoriev I."/>
            <person name="Van Etten J."/>
            <person name="Lomsadze A."/>
            <person name="Borodovsky M."/>
        </authorList>
    </citation>
    <scope>NUCLEOTIDE SEQUENCE [LARGE SCALE GENOMIC DNA]</scope>
    <source>
        <strain evidence="11 12">C-169</strain>
    </source>
</reference>
<dbReference type="InterPro" id="IPR008928">
    <property type="entry name" value="6-hairpin_glycosidase_sf"/>
</dbReference>
<dbReference type="InterPro" id="IPR001701">
    <property type="entry name" value="Glyco_hydro_9"/>
</dbReference>
<dbReference type="Pfam" id="PF00759">
    <property type="entry name" value="Glyco_hydro_9"/>
    <property type="match status" value="2"/>
</dbReference>
<accession>I0YPC9</accession>
<dbReference type="STRING" id="574566.I0YPC9"/>
<keyword evidence="6" id="KW-0119">Carbohydrate metabolism</keyword>
<evidence type="ECO:0000313" key="12">
    <source>
        <dbReference type="Proteomes" id="UP000007264"/>
    </source>
</evidence>
<keyword evidence="12" id="KW-1185">Reference proteome</keyword>
<comment type="catalytic activity">
    <reaction evidence="1">
        <text>Endohydrolysis of (1-&gt;4)-beta-D-glucosidic linkages in cellulose, lichenin and cereal beta-D-glucans.</text>
        <dbReference type="EC" id="3.2.1.4"/>
    </reaction>
</comment>
<dbReference type="OrthoDB" id="10257085at2759"/>
<evidence type="ECO:0000256" key="9">
    <source>
        <dbReference type="SAM" id="Phobius"/>
    </source>
</evidence>
<keyword evidence="9" id="KW-0472">Membrane</keyword>
<dbReference type="EMBL" id="AGSI01000016">
    <property type="protein sequence ID" value="EIE20248.1"/>
    <property type="molecule type" value="Genomic_DNA"/>
</dbReference>
<dbReference type="GO" id="GO:0008810">
    <property type="term" value="F:cellulase activity"/>
    <property type="evidence" value="ECO:0007669"/>
    <property type="project" value="UniProtKB-EC"/>
</dbReference>
<dbReference type="AlphaFoldDB" id="I0YPC9"/>
<feature type="transmembrane region" description="Helical" evidence="9">
    <location>
        <begin position="220"/>
        <end position="245"/>
    </location>
</feature>
<proteinExistence type="inferred from homology"/>